<name>A0A3P5WHL7_9RHOB</name>
<reference evidence="1 2" key="1">
    <citation type="submission" date="2018-11" db="EMBL/GenBank/DDBJ databases">
        <authorList>
            <person name="Criscuolo A."/>
        </authorList>
    </citation>
    <scope>NUCLEOTIDE SEQUENCE [LARGE SCALE GENOMIC DNA]</scope>
    <source>
        <strain evidence="1">ACIP111625</strain>
    </source>
</reference>
<protein>
    <recommendedName>
        <fullName evidence="3">Response regulatory domain-containing protein</fullName>
    </recommendedName>
</protein>
<dbReference type="Proteomes" id="UP000277498">
    <property type="component" value="Unassembled WGS sequence"/>
</dbReference>
<dbReference type="EMBL" id="UXAW01000034">
    <property type="protein sequence ID" value="VDC21168.1"/>
    <property type="molecule type" value="Genomic_DNA"/>
</dbReference>
<gene>
    <name evidence="1" type="ORF">XINFAN_00532</name>
</gene>
<proteinExistence type="predicted"/>
<evidence type="ECO:0000313" key="1">
    <source>
        <dbReference type="EMBL" id="VDC21168.1"/>
    </source>
</evidence>
<keyword evidence="2" id="KW-1185">Reference proteome</keyword>
<accession>A0A3P5WHL7</accession>
<sequence length="195" mass="22068">MYLMSHTHCWMEAVVFRSWQSHEAPKTMPDSALVVRVPPRDDPPAAEAMSLKADRLIDAPLCPKGLILMCGEMGSMSRDLSEWADRMRAVVMVVSEKRMTMDWLREYAPRLDFILVDSDYLGDTETTIDFCLQVRRAVPSLPVVLVSSEVRSHDFTCERMMACDVTLKPPLLQTALTMGVQAAYQNNEYYNSALA</sequence>
<evidence type="ECO:0000313" key="2">
    <source>
        <dbReference type="Proteomes" id="UP000277498"/>
    </source>
</evidence>
<dbReference type="AlphaFoldDB" id="A0A3P5WHL7"/>
<evidence type="ECO:0008006" key="3">
    <source>
        <dbReference type="Google" id="ProtNLM"/>
    </source>
</evidence>
<organism evidence="1 2">
    <name type="scientific">Pseudogemmobacter humi</name>
    <dbReference type="NCBI Taxonomy" id="2483812"/>
    <lineage>
        <taxon>Bacteria</taxon>
        <taxon>Pseudomonadati</taxon>
        <taxon>Pseudomonadota</taxon>
        <taxon>Alphaproteobacteria</taxon>
        <taxon>Rhodobacterales</taxon>
        <taxon>Paracoccaceae</taxon>
        <taxon>Pseudogemmobacter</taxon>
    </lineage>
</organism>